<keyword evidence="1" id="KW-0812">Transmembrane</keyword>
<protein>
    <submittedName>
        <fullName evidence="2">Uncharacterized protein</fullName>
    </submittedName>
</protein>
<reference evidence="2" key="1">
    <citation type="submission" date="2020-11" db="EMBL/GenBank/DDBJ databases">
        <title>Adaptations for nitrogen fixation in a non-lichenized fungal sporocarp promotes dispersal by wood-feeding termites.</title>
        <authorList>
            <consortium name="DOE Joint Genome Institute"/>
            <person name="Koch R.A."/>
            <person name="Yoon G."/>
            <person name="Arayal U."/>
            <person name="Lail K."/>
            <person name="Amirebrahimi M."/>
            <person name="Labutti K."/>
            <person name="Lipzen A."/>
            <person name="Riley R."/>
            <person name="Barry K."/>
            <person name="Henrissat B."/>
            <person name="Grigoriev I.V."/>
            <person name="Herr J.R."/>
            <person name="Aime M.C."/>
        </authorList>
    </citation>
    <scope>NUCLEOTIDE SEQUENCE</scope>
    <source>
        <strain evidence="2">MCA 3950</strain>
    </source>
</reference>
<comment type="caution">
    <text evidence="2">The sequence shown here is derived from an EMBL/GenBank/DDBJ whole genome shotgun (WGS) entry which is preliminary data.</text>
</comment>
<proteinExistence type="predicted"/>
<organism evidence="2 3">
    <name type="scientific">Guyanagaster necrorhizus</name>
    <dbReference type="NCBI Taxonomy" id="856835"/>
    <lineage>
        <taxon>Eukaryota</taxon>
        <taxon>Fungi</taxon>
        <taxon>Dikarya</taxon>
        <taxon>Basidiomycota</taxon>
        <taxon>Agaricomycotina</taxon>
        <taxon>Agaricomycetes</taxon>
        <taxon>Agaricomycetidae</taxon>
        <taxon>Agaricales</taxon>
        <taxon>Marasmiineae</taxon>
        <taxon>Physalacriaceae</taxon>
        <taxon>Guyanagaster</taxon>
    </lineage>
</organism>
<keyword evidence="1" id="KW-0472">Membrane</keyword>
<evidence type="ECO:0000256" key="1">
    <source>
        <dbReference type="SAM" id="Phobius"/>
    </source>
</evidence>
<evidence type="ECO:0000313" key="3">
    <source>
        <dbReference type="Proteomes" id="UP000812287"/>
    </source>
</evidence>
<sequence length="159" mass="16904">MTVRPACLLVVSAITLLHVHLRGSVSFGSKHWMLWALTASFLITSTAVTGVISGTGITTFFTGLAAYASVVATILGTAAFGCLIGTLLIIKRNLTAMNDYEDSWPPVRQMEEKSRPSFATEEIDAIRDGASWITSSAGSRRGSISALSFSTHHTGVIAK</sequence>
<dbReference type="OrthoDB" id="2529242at2759"/>
<dbReference type="GeneID" id="66104552"/>
<feature type="transmembrane region" description="Helical" evidence="1">
    <location>
        <begin position="32"/>
        <end position="52"/>
    </location>
</feature>
<evidence type="ECO:0000313" key="2">
    <source>
        <dbReference type="EMBL" id="KAG7447526.1"/>
    </source>
</evidence>
<dbReference type="RefSeq" id="XP_043041026.1">
    <property type="nucleotide sequence ID" value="XM_043182256.1"/>
</dbReference>
<name>A0A9P7VU63_9AGAR</name>
<feature type="transmembrane region" description="Helical" evidence="1">
    <location>
        <begin position="64"/>
        <end position="90"/>
    </location>
</feature>
<accession>A0A9P7VU63</accession>
<gene>
    <name evidence="2" type="ORF">BT62DRAFT_779428</name>
</gene>
<dbReference type="Proteomes" id="UP000812287">
    <property type="component" value="Unassembled WGS sequence"/>
</dbReference>
<keyword evidence="3" id="KW-1185">Reference proteome</keyword>
<dbReference type="AlphaFoldDB" id="A0A9P7VU63"/>
<keyword evidence="1" id="KW-1133">Transmembrane helix</keyword>
<dbReference type="EMBL" id="MU250531">
    <property type="protein sequence ID" value="KAG7447526.1"/>
    <property type="molecule type" value="Genomic_DNA"/>
</dbReference>